<feature type="transmembrane region" description="Helical" evidence="7">
    <location>
        <begin position="36"/>
        <end position="57"/>
    </location>
</feature>
<keyword evidence="4 7" id="KW-0812">Transmembrane</keyword>
<protein>
    <submittedName>
        <fullName evidence="9">ABC transporter permease</fullName>
    </submittedName>
</protein>
<evidence type="ECO:0000256" key="4">
    <source>
        <dbReference type="ARBA" id="ARBA00022692"/>
    </source>
</evidence>
<gene>
    <name evidence="9" type="ORF">D3272_25695</name>
</gene>
<dbReference type="InterPro" id="IPR025966">
    <property type="entry name" value="OppC_N"/>
</dbReference>
<dbReference type="AlphaFoldDB" id="A0A4V1RHX2"/>
<dbReference type="PANTHER" id="PTHR43386:SF25">
    <property type="entry name" value="PEPTIDE ABC TRANSPORTER PERMEASE PROTEIN"/>
    <property type="match status" value="1"/>
</dbReference>
<dbReference type="CDD" id="cd06261">
    <property type="entry name" value="TM_PBP2"/>
    <property type="match status" value="1"/>
</dbReference>
<name>A0A4V1RHX2_9HYPH</name>
<comment type="caution">
    <text evidence="9">The sequence shown here is derived from an EMBL/GenBank/DDBJ whole genome shotgun (WGS) entry which is preliminary data.</text>
</comment>
<reference evidence="9 10" key="1">
    <citation type="submission" date="2018-09" db="EMBL/GenBank/DDBJ databases">
        <authorList>
            <person name="Grouzdev D.S."/>
            <person name="Krutkina M.S."/>
        </authorList>
    </citation>
    <scope>NUCLEOTIDE SEQUENCE [LARGE SCALE GENOMIC DNA]</scope>
    <source>
        <strain evidence="9 10">RmlP001</strain>
    </source>
</reference>
<dbReference type="Gene3D" id="1.10.3720.10">
    <property type="entry name" value="MetI-like"/>
    <property type="match status" value="1"/>
</dbReference>
<proteinExistence type="inferred from homology"/>
<evidence type="ECO:0000313" key="10">
    <source>
        <dbReference type="Proteomes" id="UP000289411"/>
    </source>
</evidence>
<dbReference type="InterPro" id="IPR050366">
    <property type="entry name" value="BP-dependent_transpt_permease"/>
</dbReference>
<evidence type="ECO:0000256" key="5">
    <source>
        <dbReference type="ARBA" id="ARBA00022989"/>
    </source>
</evidence>
<feature type="transmembrane region" description="Helical" evidence="7">
    <location>
        <begin position="99"/>
        <end position="125"/>
    </location>
</feature>
<keyword evidence="10" id="KW-1185">Reference proteome</keyword>
<dbReference type="PROSITE" id="PS50928">
    <property type="entry name" value="ABC_TM1"/>
    <property type="match status" value="1"/>
</dbReference>
<sequence>MSTLDTSTSIDAARADRGSSRARFWRMKSFARDRGAVVSATLLAAVVLAVVLAPTLAGVGPDDADNLARYAPMGTAGHLLGTDQQGRDMLARLLFGGRVSLLIGVVPTVIAGMIGLGLGLMAGYWRGLVDQIIMRCLDVVFAFPMVLLAIAIAGSMRPGVLTEVIAITVVLIPYFARLARTATEGIVPMPFIEAARAAGGTRLTIMLRYVLPNVFSPVVVYATTLMGLMIVVGSGLSFIGLGVQPPTADWGAMVAEGRVVLRRAPHVTILPGCAILLVSLAFNFLGDGIRDALDPRTIRR</sequence>
<dbReference type="InterPro" id="IPR000515">
    <property type="entry name" value="MetI-like"/>
</dbReference>
<dbReference type="OrthoDB" id="9812701at2"/>
<keyword evidence="6 7" id="KW-0472">Membrane</keyword>
<reference evidence="9 10" key="2">
    <citation type="submission" date="2019-02" db="EMBL/GenBank/DDBJ databases">
        <title>'Lichenibacterium ramalinii' gen. nov. sp. nov., 'Lichenibacterium minor' gen. nov. sp. nov.</title>
        <authorList>
            <person name="Pankratov T."/>
        </authorList>
    </citation>
    <scope>NUCLEOTIDE SEQUENCE [LARGE SCALE GENOMIC DNA]</scope>
    <source>
        <strain evidence="9 10">RmlP001</strain>
    </source>
</reference>
<dbReference type="EMBL" id="QYBC01000036">
    <property type="protein sequence ID" value="RYB01537.1"/>
    <property type="molecule type" value="Genomic_DNA"/>
</dbReference>
<dbReference type="InterPro" id="IPR035906">
    <property type="entry name" value="MetI-like_sf"/>
</dbReference>
<dbReference type="Pfam" id="PF00528">
    <property type="entry name" value="BPD_transp_1"/>
    <property type="match status" value="1"/>
</dbReference>
<evidence type="ECO:0000313" key="9">
    <source>
        <dbReference type="EMBL" id="RYB01537.1"/>
    </source>
</evidence>
<feature type="domain" description="ABC transmembrane type-1" evidence="8">
    <location>
        <begin position="97"/>
        <end position="286"/>
    </location>
</feature>
<keyword evidence="2 7" id="KW-0813">Transport</keyword>
<evidence type="ECO:0000256" key="2">
    <source>
        <dbReference type="ARBA" id="ARBA00022448"/>
    </source>
</evidence>
<feature type="transmembrane region" description="Helical" evidence="7">
    <location>
        <begin position="218"/>
        <end position="243"/>
    </location>
</feature>
<dbReference type="SUPFAM" id="SSF161098">
    <property type="entry name" value="MetI-like"/>
    <property type="match status" value="1"/>
</dbReference>
<dbReference type="GO" id="GO:0055085">
    <property type="term" value="P:transmembrane transport"/>
    <property type="evidence" value="ECO:0007669"/>
    <property type="project" value="InterPro"/>
</dbReference>
<comment type="similarity">
    <text evidence="7">Belongs to the binding-protein-dependent transport system permease family.</text>
</comment>
<keyword evidence="3" id="KW-1003">Cell membrane</keyword>
<dbReference type="GO" id="GO:0005886">
    <property type="term" value="C:plasma membrane"/>
    <property type="evidence" value="ECO:0007669"/>
    <property type="project" value="UniProtKB-SubCell"/>
</dbReference>
<dbReference type="PANTHER" id="PTHR43386">
    <property type="entry name" value="OLIGOPEPTIDE TRANSPORT SYSTEM PERMEASE PROTEIN APPC"/>
    <property type="match status" value="1"/>
</dbReference>
<evidence type="ECO:0000256" key="6">
    <source>
        <dbReference type="ARBA" id="ARBA00023136"/>
    </source>
</evidence>
<feature type="transmembrane region" description="Helical" evidence="7">
    <location>
        <begin position="263"/>
        <end position="286"/>
    </location>
</feature>
<evidence type="ECO:0000256" key="1">
    <source>
        <dbReference type="ARBA" id="ARBA00004651"/>
    </source>
</evidence>
<keyword evidence="5 7" id="KW-1133">Transmembrane helix</keyword>
<evidence type="ECO:0000259" key="8">
    <source>
        <dbReference type="PROSITE" id="PS50928"/>
    </source>
</evidence>
<feature type="transmembrane region" description="Helical" evidence="7">
    <location>
        <begin position="159"/>
        <end position="176"/>
    </location>
</feature>
<dbReference type="Proteomes" id="UP000289411">
    <property type="component" value="Unassembled WGS sequence"/>
</dbReference>
<comment type="subcellular location">
    <subcellularLocation>
        <location evidence="1 7">Cell membrane</location>
        <topology evidence="1 7">Multi-pass membrane protein</topology>
    </subcellularLocation>
</comment>
<evidence type="ECO:0000256" key="7">
    <source>
        <dbReference type="RuleBase" id="RU363032"/>
    </source>
</evidence>
<feature type="transmembrane region" description="Helical" evidence="7">
    <location>
        <begin position="132"/>
        <end position="153"/>
    </location>
</feature>
<organism evidence="9 10">
    <name type="scientific">Lichenibacterium ramalinae</name>
    <dbReference type="NCBI Taxonomy" id="2316527"/>
    <lineage>
        <taxon>Bacteria</taxon>
        <taxon>Pseudomonadati</taxon>
        <taxon>Pseudomonadota</taxon>
        <taxon>Alphaproteobacteria</taxon>
        <taxon>Hyphomicrobiales</taxon>
        <taxon>Lichenihabitantaceae</taxon>
        <taxon>Lichenibacterium</taxon>
    </lineage>
</organism>
<dbReference type="Pfam" id="PF12911">
    <property type="entry name" value="OppC_N"/>
    <property type="match status" value="1"/>
</dbReference>
<evidence type="ECO:0000256" key="3">
    <source>
        <dbReference type="ARBA" id="ARBA00022475"/>
    </source>
</evidence>
<accession>A0A4V1RHX2</accession>